<dbReference type="InterPro" id="IPR005719">
    <property type="entry name" value="Dihydroorotate_DH_2"/>
</dbReference>
<evidence type="ECO:0000256" key="9">
    <source>
        <dbReference type="ARBA" id="ARBA00022643"/>
    </source>
</evidence>
<dbReference type="InterPro" id="IPR012135">
    <property type="entry name" value="Dihydroorotate_DH_1_2"/>
</dbReference>
<dbReference type="GO" id="GO:0006222">
    <property type="term" value="P:UMP biosynthetic process"/>
    <property type="evidence" value="ECO:0007669"/>
    <property type="project" value="InterPro"/>
</dbReference>
<evidence type="ECO:0000256" key="10">
    <source>
        <dbReference type="ARBA" id="ARBA00022975"/>
    </source>
</evidence>
<gene>
    <name evidence="17" type="primary">Dhodh</name>
    <name evidence="17" type="ORF">TNCT_703521</name>
</gene>
<dbReference type="SUPFAM" id="SSF51395">
    <property type="entry name" value="FMN-linked oxidoreductases"/>
    <property type="match status" value="1"/>
</dbReference>
<dbReference type="GO" id="GO:0006207">
    <property type="term" value="P:'de novo' pyrimidine nucleobase biosynthetic process"/>
    <property type="evidence" value="ECO:0007669"/>
    <property type="project" value="InterPro"/>
</dbReference>
<proteinExistence type="inferred from homology"/>
<comment type="subcellular location">
    <subcellularLocation>
        <location evidence="3">Membrane</location>
    </subcellularLocation>
</comment>
<evidence type="ECO:0000313" key="17">
    <source>
        <dbReference type="EMBL" id="GFQ79382.1"/>
    </source>
</evidence>
<protein>
    <recommendedName>
        <fullName evidence="7">Dihydroorotate dehydrogenase (quinone), mitochondrial</fullName>
        <ecNumber evidence="6">1.3.5.2</ecNumber>
    </recommendedName>
    <alternativeName>
        <fullName evidence="13">Dihydroorotate oxidase</fullName>
    </alternativeName>
</protein>
<dbReference type="GO" id="GO:0005743">
    <property type="term" value="C:mitochondrial inner membrane"/>
    <property type="evidence" value="ECO:0007669"/>
    <property type="project" value="TreeGrafter"/>
</dbReference>
<dbReference type="InterPro" id="IPR013785">
    <property type="entry name" value="Aldolase_TIM"/>
</dbReference>
<dbReference type="Proteomes" id="UP000887116">
    <property type="component" value="Unassembled WGS sequence"/>
</dbReference>
<keyword evidence="11" id="KW-0560">Oxidoreductase</keyword>
<feature type="domain" description="Dihydroorotate dehydrogenase catalytic" evidence="16">
    <location>
        <begin position="45"/>
        <end position="266"/>
    </location>
</feature>
<dbReference type="Pfam" id="PF01180">
    <property type="entry name" value="DHO_dh"/>
    <property type="match status" value="1"/>
</dbReference>
<evidence type="ECO:0000256" key="2">
    <source>
        <dbReference type="ARBA" id="ARBA00003125"/>
    </source>
</evidence>
<name>A0A8X6HQS9_TRICU</name>
<evidence type="ECO:0000256" key="8">
    <source>
        <dbReference type="ARBA" id="ARBA00022630"/>
    </source>
</evidence>
<dbReference type="PANTHER" id="PTHR48109">
    <property type="entry name" value="DIHYDROOROTATE DEHYDROGENASE (QUINONE), MITOCHONDRIAL-RELATED"/>
    <property type="match status" value="1"/>
</dbReference>
<evidence type="ECO:0000256" key="6">
    <source>
        <dbReference type="ARBA" id="ARBA00012791"/>
    </source>
</evidence>
<evidence type="ECO:0000256" key="4">
    <source>
        <dbReference type="ARBA" id="ARBA00005161"/>
    </source>
</evidence>
<dbReference type="Gene3D" id="3.20.20.70">
    <property type="entry name" value="Aldolase class I"/>
    <property type="match status" value="1"/>
</dbReference>
<reference evidence="17" key="1">
    <citation type="submission" date="2020-07" db="EMBL/GenBank/DDBJ databases">
        <title>Multicomponent nature underlies the extraordinary mechanical properties of spider dragline silk.</title>
        <authorList>
            <person name="Kono N."/>
            <person name="Nakamura H."/>
            <person name="Mori M."/>
            <person name="Yoshida Y."/>
            <person name="Ohtoshi R."/>
            <person name="Malay A.D."/>
            <person name="Moran D.A.P."/>
            <person name="Tomita M."/>
            <person name="Numata K."/>
            <person name="Arakawa K."/>
        </authorList>
    </citation>
    <scope>NUCLEOTIDE SEQUENCE</scope>
</reference>
<feature type="region of interest" description="Disordered" evidence="15">
    <location>
        <begin position="245"/>
        <end position="266"/>
    </location>
</feature>
<dbReference type="PROSITE" id="PS00911">
    <property type="entry name" value="DHODEHASE_1"/>
    <property type="match status" value="1"/>
</dbReference>
<dbReference type="EC" id="1.3.5.2" evidence="6"/>
<comment type="function">
    <text evidence="2">Catalyzes the conversion of dihydroorotate to orotate with quinone as electron acceptor.</text>
</comment>
<keyword evidence="9" id="KW-0288">FMN</keyword>
<evidence type="ECO:0000256" key="12">
    <source>
        <dbReference type="ARBA" id="ARBA00023136"/>
    </source>
</evidence>
<organism evidence="17 18">
    <name type="scientific">Trichonephila clavata</name>
    <name type="common">Joro spider</name>
    <name type="synonym">Nephila clavata</name>
    <dbReference type="NCBI Taxonomy" id="2740835"/>
    <lineage>
        <taxon>Eukaryota</taxon>
        <taxon>Metazoa</taxon>
        <taxon>Ecdysozoa</taxon>
        <taxon>Arthropoda</taxon>
        <taxon>Chelicerata</taxon>
        <taxon>Arachnida</taxon>
        <taxon>Araneae</taxon>
        <taxon>Araneomorphae</taxon>
        <taxon>Entelegynae</taxon>
        <taxon>Araneoidea</taxon>
        <taxon>Nephilidae</taxon>
        <taxon>Trichonephila</taxon>
    </lineage>
</organism>
<keyword evidence="12" id="KW-0472">Membrane</keyword>
<evidence type="ECO:0000256" key="3">
    <source>
        <dbReference type="ARBA" id="ARBA00004370"/>
    </source>
</evidence>
<evidence type="ECO:0000256" key="15">
    <source>
        <dbReference type="SAM" id="MobiDB-lite"/>
    </source>
</evidence>
<comment type="similarity">
    <text evidence="5">Belongs to the dihydroorotate dehydrogenase family. Type 2 subfamily.</text>
</comment>
<keyword evidence="8" id="KW-0285">Flavoprotein</keyword>
<dbReference type="InterPro" id="IPR001295">
    <property type="entry name" value="Dihydroorotate_DH_CS"/>
</dbReference>
<evidence type="ECO:0000256" key="13">
    <source>
        <dbReference type="ARBA" id="ARBA00031623"/>
    </source>
</evidence>
<comment type="caution">
    <text evidence="17">The sequence shown here is derived from an EMBL/GenBank/DDBJ whole genome shotgun (WGS) entry which is preliminary data.</text>
</comment>
<dbReference type="InterPro" id="IPR050074">
    <property type="entry name" value="DHO_dehydrogenase"/>
</dbReference>
<evidence type="ECO:0000256" key="7">
    <source>
        <dbReference type="ARBA" id="ARBA00017599"/>
    </source>
</evidence>
<dbReference type="InterPro" id="IPR005720">
    <property type="entry name" value="Dihydroorotate_DH_cat"/>
</dbReference>
<comment type="catalytic activity">
    <reaction evidence="14">
        <text>(S)-dihydroorotate + a quinone = orotate + a quinol</text>
        <dbReference type="Rhea" id="RHEA:30187"/>
        <dbReference type="ChEBI" id="CHEBI:24646"/>
        <dbReference type="ChEBI" id="CHEBI:30839"/>
        <dbReference type="ChEBI" id="CHEBI:30864"/>
        <dbReference type="ChEBI" id="CHEBI:132124"/>
        <dbReference type="EC" id="1.3.5.2"/>
    </reaction>
</comment>
<dbReference type="GO" id="GO:0106430">
    <property type="term" value="F:dihydroorotate dehydrogenase (quinone) activity"/>
    <property type="evidence" value="ECO:0007669"/>
    <property type="project" value="UniProtKB-EC"/>
</dbReference>
<dbReference type="OrthoDB" id="14784at2759"/>
<dbReference type="EMBL" id="BMAO01002251">
    <property type="protein sequence ID" value="GFQ79382.1"/>
    <property type="molecule type" value="Genomic_DNA"/>
</dbReference>
<evidence type="ECO:0000313" key="18">
    <source>
        <dbReference type="Proteomes" id="UP000887116"/>
    </source>
</evidence>
<dbReference type="PIRSF" id="PIRSF000164">
    <property type="entry name" value="DHO_oxidase"/>
    <property type="match status" value="1"/>
</dbReference>
<evidence type="ECO:0000256" key="5">
    <source>
        <dbReference type="ARBA" id="ARBA00005359"/>
    </source>
</evidence>
<evidence type="ECO:0000259" key="16">
    <source>
        <dbReference type="Pfam" id="PF01180"/>
    </source>
</evidence>
<evidence type="ECO:0000256" key="1">
    <source>
        <dbReference type="ARBA" id="ARBA00001917"/>
    </source>
</evidence>
<dbReference type="PANTHER" id="PTHR48109:SF4">
    <property type="entry name" value="DIHYDROOROTATE DEHYDROGENASE (QUINONE), MITOCHONDRIAL"/>
    <property type="match status" value="1"/>
</dbReference>
<dbReference type="NCBIfam" id="TIGR01036">
    <property type="entry name" value="pyrD_sub2"/>
    <property type="match status" value="1"/>
</dbReference>
<evidence type="ECO:0000256" key="14">
    <source>
        <dbReference type="ARBA" id="ARBA00048639"/>
    </source>
</evidence>
<feature type="compositionally biased region" description="Basic and acidic residues" evidence="15">
    <location>
        <begin position="249"/>
        <end position="258"/>
    </location>
</feature>
<sequence length="266" mass="29262">MSQRNLWKKLKSMTLLAAGDFSKSRNFCCKWALIPKCKTEDGSLLRTSLWGLEFSNPIGIAAGLDKNGEAYSGLFKSGIGFMEVGTVTPLSQSGNPKPRIFMLPEDEALINRCGFNSEGHNYVKRNLSVRNETGILGVNLGKNKESKSAEEDYVLGISEFAPMADYLTINVSSPNTPGLRSLQNRNELEHLLDKVLEARDNSDKKPPILLKIAPDLTHEEKKDIAHVVLRKGKKIDGLIVSNTTISRPDSLRGQHKNETGGLSGKP</sequence>
<dbReference type="AlphaFoldDB" id="A0A8X6HQS9"/>
<evidence type="ECO:0000256" key="11">
    <source>
        <dbReference type="ARBA" id="ARBA00023002"/>
    </source>
</evidence>
<keyword evidence="18" id="KW-1185">Reference proteome</keyword>
<comment type="pathway">
    <text evidence="4">Pyrimidine metabolism; UMP biosynthesis via de novo pathway; orotate from (S)-dihydroorotate (quinone route): step 1/1.</text>
</comment>
<keyword evidence="10" id="KW-0665">Pyrimidine biosynthesis</keyword>
<dbReference type="CDD" id="cd04738">
    <property type="entry name" value="DHOD_2_like"/>
    <property type="match status" value="1"/>
</dbReference>
<comment type="cofactor">
    <cofactor evidence="1">
        <name>FMN</name>
        <dbReference type="ChEBI" id="CHEBI:58210"/>
    </cofactor>
</comment>
<accession>A0A8X6HQS9</accession>